<dbReference type="OrthoDB" id="9757876at2"/>
<dbReference type="GO" id="GO:0042910">
    <property type="term" value="F:xenobiotic transmembrane transporter activity"/>
    <property type="evidence" value="ECO:0007669"/>
    <property type="project" value="TreeGrafter"/>
</dbReference>
<feature type="transmembrane region" description="Helical" evidence="1">
    <location>
        <begin position="863"/>
        <end position="882"/>
    </location>
</feature>
<dbReference type="PRINTS" id="PR00702">
    <property type="entry name" value="ACRIFLAVINRP"/>
</dbReference>
<dbReference type="Pfam" id="PF00873">
    <property type="entry name" value="ACR_tran"/>
    <property type="match status" value="1"/>
</dbReference>
<feature type="transmembrane region" description="Helical" evidence="1">
    <location>
        <begin position="359"/>
        <end position="379"/>
    </location>
</feature>
<organism evidence="2 3">
    <name type="scientific">Aminobacterium colombiense (strain DSM 12261 / ALA-1)</name>
    <dbReference type="NCBI Taxonomy" id="572547"/>
    <lineage>
        <taxon>Bacteria</taxon>
        <taxon>Thermotogati</taxon>
        <taxon>Synergistota</taxon>
        <taxon>Synergistia</taxon>
        <taxon>Synergistales</taxon>
        <taxon>Aminobacteriaceae</taxon>
        <taxon>Aminobacterium</taxon>
    </lineage>
</organism>
<dbReference type="Proteomes" id="UP000002366">
    <property type="component" value="Chromosome"/>
</dbReference>
<dbReference type="AlphaFoldDB" id="D5ED17"/>
<dbReference type="EMBL" id="CP001997">
    <property type="protein sequence ID" value="ADE56449.1"/>
    <property type="molecule type" value="Genomic_DNA"/>
</dbReference>
<feature type="transmembrane region" description="Helical" evidence="1">
    <location>
        <begin position="915"/>
        <end position="940"/>
    </location>
</feature>
<dbReference type="Gene3D" id="3.30.70.1440">
    <property type="entry name" value="Multidrug efflux transporter AcrB pore domain"/>
    <property type="match status" value="1"/>
</dbReference>
<accession>D5ED17</accession>
<evidence type="ECO:0000313" key="2">
    <source>
        <dbReference type="EMBL" id="ADE56449.1"/>
    </source>
</evidence>
<dbReference type="GO" id="GO:0005886">
    <property type="term" value="C:plasma membrane"/>
    <property type="evidence" value="ECO:0007669"/>
    <property type="project" value="TreeGrafter"/>
</dbReference>
<keyword evidence="1" id="KW-0812">Transmembrane</keyword>
<feature type="transmembrane region" description="Helical" evidence="1">
    <location>
        <begin position="961"/>
        <end position="980"/>
    </location>
</feature>
<protein>
    <submittedName>
        <fullName evidence="2">Acriflavin resistance protein</fullName>
    </submittedName>
</protein>
<dbReference type="Gene3D" id="3.30.70.1430">
    <property type="entry name" value="Multidrug efflux transporter AcrB pore domain"/>
    <property type="match status" value="2"/>
</dbReference>
<dbReference type="SUPFAM" id="SSF82866">
    <property type="entry name" value="Multidrug efflux transporter AcrB transmembrane domain"/>
    <property type="match status" value="2"/>
</dbReference>
<keyword evidence="1" id="KW-1133">Transmembrane helix</keyword>
<name>D5ED17_AMICL</name>
<feature type="transmembrane region" description="Helical" evidence="1">
    <location>
        <begin position="432"/>
        <end position="451"/>
    </location>
</feature>
<dbReference type="Gene3D" id="3.30.70.1320">
    <property type="entry name" value="Multidrug efflux transporter AcrB pore domain like"/>
    <property type="match status" value="1"/>
</dbReference>
<dbReference type="SUPFAM" id="SSF82714">
    <property type="entry name" value="Multidrug efflux transporter AcrB TolC docking domain, DN and DC subdomains"/>
    <property type="match status" value="2"/>
</dbReference>
<dbReference type="eggNOG" id="COG0841">
    <property type="taxonomic scope" value="Bacteria"/>
</dbReference>
<dbReference type="Gene3D" id="3.30.2090.10">
    <property type="entry name" value="Multidrug efflux transporter AcrB TolC docking domain, DN and DC subdomains"/>
    <property type="match status" value="2"/>
</dbReference>
<dbReference type="PANTHER" id="PTHR32063">
    <property type="match status" value="1"/>
</dbReference>
<reference evidence="2 3" key="1">
    <citation type="journal article" date="2010" name="Stand. Genomic Sci.">
        <title>Complete genome sequence of Aminobacterium colombiense type strain (ALA-1).</title>
        <authorList>
            <person name="Chertkov O."/>
            <person name="Sikorski J."/>
            <person name="Brambilla E."/>
            <person name="Lapidus A."/>
            <person name="Copeland A."/>
            <person name="Glavina Del Rio T."/>
            <person name="Nolan M."/>
            <person name="Lucas S."/>
            <person name="Tice H."/>
            <person name="Cheng J.F."/>
            <person name="Han C."/>
            <person name="Detter J.C."/>
            <person name="Bruce D."/>
            <person name="Tapia R."/>
            <person name="Goodwin L."/>
            <person name="Pitluck S."/>
            <person name="Liolios K."/>
            <person name="Ivanova N."/>
            <person name="Mavromatis K."/>
            <person name="Ovchinnikova G."/>
            <person name="Pati A."/>
            <person name="Chen A."/>
            <person name="Palaniappan K."/>
            <person name="Land M."/>
            <person name="Hauser L."/>
            <person name="Chang Y.J."/>
            <person name="Jeffries C.D."/>
            <person name="Spring S."/>
            <person name="Rohde M."/>
            <person name="Goker M."/>
            <person name="Bristow J."/>
            <person name="Eisen J.A."/>
            <person name="Markowitz V."/>
            <person name="Hugenholtz P."/>
            <person name="Kyrpides N.C."/>
            <person name="Klenk H.P."/>
        </authorList>
    </citation>
    <scope>NUCLEOTIDE SEQUENCE [LARGE SCALE GENOMIC DNA]</scope>
    <source>
        <strain evidence="3">DSM 12261 / ALA-1</strain>
    </source>
</reference>
<feature type="transmembrane region" description="Helical" evidence="1">
    <location>
        <begin position="992"/>
        <end position="1018"/>
    </location>
</feature>
<dbReference type="Gene3D" id="1.20.1640.10">
    <property type="entry name" value="Multidrug efflux transporter AcrB transmembrane domain"/>
    <property type="match status" value="2"/>
</dbReference>
<feature type="transmembrane region" description="Helical" evidence="1">
    <location>
        <begin position="527"/>
        <end position="545"/>
    </location>
</feature>
<dbReference type="SUPFAM" id="SSF82693">
    <property type="entry name" value="Multidrug efflux transporter AcrB pore domain, PN1, PN2, PC1 and PC2 subdomains"/>
    <property type="match status" value="3"/>
</dbReference>
<dbReference type="STRING" id="572547.Amico_0304"/>
<feature type="transmembrane region" description="Helical" evidence="1">
    <location>
        <begin position="457"/>
        <end position="481"/>
    </location>
</feature>
<gene>
    <name evidence="2" type="ordered locus">Amico_0304</name>
</gene>
<feature type="transmembrane region" description="Helical" evidence="1">
    <location>
        <begin position="889"/>
        <end position="909"/>
    </location>
</feature>
<dbReference type="KEGG" id="aco:Amico_0304"/>
<dbReference type="PANTHER" id="PTHR32063:SF0">
    <property type="entry name" value="SWARMING MOTILITY PROTEIN SWRC"/>
    <property type="match status" value="1"/>
</dbReference>
<keyword evidence="1" id="KW-0472">Membrane</keyword>
<feature type="transmembrane region" description="Helical" evidence="1">
    <location>
        <begin position="333"/>
        <end position="352"/>
    </location>
</feature>
<evidence type="ECO:0000256" key="1">
    <source>
        <dbReference type="SAM" id="Phobius"/>
    </source>
</evidence>
<proteinExistence type="predicted"/>
<dbReference type="InterPro" id="IPR027463">
    <property type="entry name" value="AcrB_DN_DC_subdom"/>
</dbReference>
<dbReference type="HOGENOM" id="CLU_002755_1_2_0"/>
<dbReference type="InterPro" id="IPR001036">
    <property type="entry name" value="Acrflvin-R"/>
</dbReference>
<sequence length="1034" mass="114957">MNLPEFSVKRRVTTLMIFLVVMLLGGIVFTSLKVDLLPEIEPPVINILTSWPGASASDVEQRVSKIVENHIAMIEGVDTILSKSQDNISVVSVKFDWGEDLDVKIGDVRDAVNFAKRDLPSDAEEPILLRITSGTVPVLVMSLTADESLPGLYHYANKTISETISRISGVGQVLIYGGDRREIQVQLNIDKIEAYGLAPQAVVQVLERENINIPSGSLKDGQIEYYLRVPGRFQSVEDMHKVIVGVSKNRPIYLSDVATISDSFKDPDIQGYHAGKQSVILIVLKNSDANTVEVSQAVLKKMEDMKNREFPGDVEYHVGLDAADFIQDSVRNLSFSLFMGILLVFLVTWAFLKRLPASLIICGAIPFSLVITFIIMGWLDYTINIFTLSALAVASGMVVDNSIVATDQIVYHLELGERRNVASILGAQEVQSALFASTLTTAVVLLPLAFISGLVGVFFSALTIVMVVAVMASLFVSLTFVPMMGSRFFKREEDRLKMHQYTERLLVWLEQSYKNILSWSLFNRKKVIAAAILLLVLTLTGFRFIGTELTPEPDTGDISITFTLSEGIRIEKTEELLKEIMAYAEKTVPEATNIFAYDGRDEKGYAVAVGQEAGPNVGTVGLKLVEKKKRERSAFEVANELRNWLQTKPGIEKMTVVVTSPIKAMLLGSKPLNIEVYGDNLDHVIETANTIKNSLMKIPGAVDVTLSQKQNRPEVWVQVDREKAALTGVSTASVAQTLRTYYYGYETGESYWEGDDDYPIRVRLNTDERNSREVLNRLMVPNVNGELIRLSTVAQLNDTVGPPEIQRKNKQRYVVVEANVHGRSLGQLTQDARATIEKMDIPQDIRIDFGGEVEEKDKAFRQMGYLVLLGVLLVYMVMAGQYEAYLDPFVIMFSIPFALTGVAFAYLLTGMYLSLQALLGVIMLVGIVVNNAIVLVDYINLLRARGLKLRESLLEAGERRLRPVLMTTLTTFFGMLPMAISQDQGAELWRPLAISVMGGLLVSTIVTLVIVPVIYSLFEEKLRRKKRFAEAEEV</sequence>
<feature type="transmembrane region" description="Helical" evidence="1">
    <location>
        <begin position="12"/>
        <end position="32"/>
    </location>
</feature>
<feature type="transmembrane region" description="Helical" evidence="1">
    <location>
        <begin position="385"/>
        <end position="411"/>
    </location>
</feature>
<keyword evidence="3" id="KW-1185">Reference proteome</keyword>
<evidence type="ECO:0000313" key="3">
    <source>
        <dbReference type="Proteomes" id="UP000002366"/>
    </source>
</evidence>
<dbReference type="RefSeq" id="WP_013047715.1">
    <property type="nucleotide sequence ID" value="NC_014011.1"/>
</dbReference>